<accession>A0A0G3GP37</accession>
<dbReference type="STRING" id="1050174.CEPID_02195"/>
<organism evidence="2 3">
    <name type="scientific">Corynebacterium epidermidicanis</name>
    <dbReference type="NCBI Taxonomy" id="1050174"/>
    <lineage>
        <taxon>Bacteria</taxon>
        <taxon>Bacillati</taxon>
        <taxon>Actinomycetota</taxon>
        <taxon>Actinomycetes</taxon>
        <taxon>Mycobacteriales</taxon>
        <taxon>Corynebacteriaceae</taxon>
        <taxon>Corynebacterium</taxon>
    </lineage>
</organism>
<protein>
    <submittedName>
        <fullName evidence="2">Type VII secretion protein EccB, Actinobacterial</fullName>
    </submittedName>
</protein>
<dbReference type="NCBIfam" id="TIGR03919">
    <property type="entry name" value="T7SS_EccB"/>
    <property type="match status" value="1"/>
</dbReference>
<dbReference type="PANTHER" id="PTHR40765:SF2">
    <property type="entry name" value="ESX-2 SECRETION SYSTEM ATPASE ECCB2"/>
    <property type="match status" value="1"/>
</dbReference>
<dbReference type="EMBL" id="CP011541">
    <property type="protein sequence ID" value="AKK02320.1"/>
    <property type="molecule type" value="Genomic_DNA"/>
</dbReference>
<dbReference type="Gene3D" id="3.30.2390.20">
    <property type="entry name" value="Type VII secretion system EccB, repeat 1 domain"/>
    <property type="match status" value="1"/>
</dbReference>
<dbReference type="InterPro" id="IPR044857">
    <property type="entry name" value="T7SS_EccB_R1"/>
</dbReference>
<keyword evidence="3" id="KW-1185">Reference proteome</keyword>
<proteinExistence type="predicted"/>
<gene>
    <name evidence="2" type="primary">eccB</name>
    <name evidence="2" type="ORF">CEPID_02195</name>
</gene>
<dbReference type="GO" id="GO:0005576">
    <property type="term" value="C:extracellular region"/>
    <property type="evidence" value="ECO:0007669"/>
    <property type="project" value="TreeGrafter"/>
</dbReference>
<dbReference type="PATRIC" id="fig|1050174.4.peg.444"/>
<dbReference type="InterPro" id="IPR007795">
    <property type="entry name" value="T7SS_EccB"/>
</dbReference>
<keyword evidence="1" id="KW-1133">Transmembrane helix</keyword>
<sequence length="394" mass="41970">MRRVEHGVVLGDIRMISDPLGARRRATLFGLLAVVIIGIGSGAMAMFRPAIDPGDAPIIAAESGALYVQIKGKEGPTAHPVANMASARLIAGAPENPARASDQLLAEIPRGVPVGIKEAPGIIAPAPHPLLHWGVCHHGKTTMVRADTEPIPLLADGDGIIAEANGHQWLVTRNGRTMLPPPDEPLGRSLRRRLHIDPKHPVWRPDAEVLSAAFEHPPFHVPEGALRVYDAEGDYWLERPDGITHLTPTQYDILRDSGATTHHIARKELTSFPTSNAPIHLPTTELRWIDFSTVCVTSAEGTVATMPTELTGGVALSGKSAATIFSGLPAGSVGVDTGYGYGIVSEYGVFHRVSTPKDAAALGIEGSPSAPWRILRLLPEGSELSRAQALKPLY</sequence>
<evidence type="ECO:0000313" key="2">
    <source>
        <dbReference type="EMBL" id="AKK02320.1"/>
    </source>
</evidence>
<dbReference type="KEGG" id="cei:CEPID_02195"/>
<evidence type="ECO:0000256" key="1">
    <source>
        <dbReference type="SAM" id="Phobius"/>
    </source>
</evidence>
<dbReference type="RefSeq" id="WP_047239561.1">
    <property type="nucleotide sequence ID" value="NZ_CP011541.1"/>
</dbReference>
<dbReference type="AlphaFoldDB" id="A0A0G3GP37"/>
<keyword evidence="1" id="KW-0812">Transmembrane</keyword>
<dbReference type="OrthoDB" id="3847604at2"/>
<name>A0A0G3GP37_9CORY</name>
<feature type="transmembrane region" description="Helical" evidence="1">
    <location>
        <begin position="26"/>
        <end position="47"/>
    </location>
</feature>
<keyword evidence="1" id="KW-0472">Membrane</keyword>
<dbReference type="PANTHER" id="PTHR40765">
    <property type="entry name" value="ESX-2 SECRETION SYSTEM ATPASE ECCB2"/>
    <property type="match status" value="1"/>
</dbReference>
<reference evidence="2 3" key="1">
    <citation type="submission" date="2015-05" db="EMBL/GenBank/DDBJ databases">
        <title>Complete genome sequence of Corynebacterium epidermidicanis DSM 45586, isolated from the skin of a dog suffering from pruritus.</title>
        <authorList>
            <person name="Ruckert C."/>
            <person name="Albersmeier A."/>
            <person name="Winkler A."/>
            <person name="Tauch A."/>
        </authorList>
    </citation>
    <scope>NUCLEOTIDE SEQUENCE [LARGE SCALE GENOMIC DNA]</scope>
    <source>
        <strain evidence="2 3">DSM 45586</strain>
    </source>
</reference>
<dbReference type="Pfam" id="PF05108">
    <property type="entry name" value="T7SS_ESX1_EccB"/>
    <property type="match status" value="2"/>
</dbReference>
<dbReference type="Proteomes" id="UP000035368">
    <property type="component" value="Chromosome"/>
</dbReference>
<evidence type="ECO:0000313" key="3">
    <source>
        <dbReference type="Proteomes" id="UP000035368"/>
    </source>
</evidence>